<dbReference type="Gene3D" id="3.40.50.300">
    <property type="entry name" value="P-loop containing nucleotide triphosphate hydrolases"/>
    <property type="match status" value="1"/>
</dbReference>
<keyword evidence="1" id="KW-0732">Signal</keyword>
<evidence type="ECO:0000313" key="3">
    <source>
        <dbReference type="Proteomes" id="UP001215280"/>
    </source>
</evidence>
<feature type="chain" id="PRO_5042266753" evidence="1">
    <location>
        <begin position="26"/>
        <end position="166"/>
    </location>
</feature>
<name>A0AAD7N1M7_9AGAR</name>
<comment type="caution">
    <text evidence="2">The sequence shown here is derived from an EMBL/GenBank/DDBJ whole genome shotgun (WGS) entry which is preliminary data.</text>
</comment>
<dbReference type="InterPro" id="IPR027417">
    <property type="entry name" value="P-loop_NTPase"/>
</dbReference>
<evidence type="ECO:0000313" key="2">
    <source>
        <dbReference type="EMBL" id="KAJ7742510.1"/>
    </source>
</evidence>
<proteinExistence type="predicted"/>
<dbReference type="EMBL" id="JARJLG010000117">
    <property type="protein sequence ID" value="KAJ7742510.1"/>
    <property type="molecule type" value="Genomic_DNA"/>
</dbReference>
<protein>
    <submittedName>
        <fullName evidence="2">Uncharacterized protein</fullName>
    </submittedName>
</protein>
<evidence type="ECO:0000256" key="1">
    <source>
        <dbReference type="SAM" id="SignalP"/>
    </source>
</evidence>
<sequence length="166" mass="18359">MALIVGKAIISIVLLHLVIFHAYHCQGTISIVVSPTNFLQQDMMASMQRKNISAIAINSDTLTAVALASPPRDLWAEAKTGYNKCLLDILPIQSHSETINTLKDTSGEHWGSRLQENLSSVIRQEIQVNQSINDHWSKLVGPGNLYHNLPGRTMFGTSKDIKTIKI</sequence>
<keyword evidence="3" id="KW-1185">Reference proteome</keyword>
<accession>A0AAD7N1M7</accession>
<organism evidence="2 3">
    <name type="scientific">Mycena maculata</name>
    <dbReference type="NCBI Taxonomy" id="230809"/>
    <lineage>
        <taxon>Eukaryota</taxon>
        <taxon>Fungi</taxon>
        <taxon>Dikarya</taxon>
        <taxon>Basidiomycota</taxon>
        <taxon>Agaricomycotina</taxon>
        <taxon>Agaricomycetes</taxon>
        <taxon>Agaricomycetidae</taxon>
        <taxon>Agaricales</taxon>
        <taxon>Marasmiineae</taxon>
        <taxon>Mycenaceae</taxon>
        <taxon>Mycena</taxon>
    </lineage>
</organism>
<feature type="signal peptide" evidence="1">
    <location>
        <begin position="1"/>
        <end position="25"/>
    </location>
</feature>
<dbReference type="Proteomes" id="UP001215280">
    <property type="component" value="Unassembled WGS sequence"/>
</dbReference>
<reference evidence="2" key="1">
    <citation type="submission" date="2023-03" db="EMBL/GenBank/DDBJ databases">
        <title>Massive genome expansion in bonnet fungi (Mycena s.s.) driven by repeated elements and novel gene families across ecological guilds.</title>
        <authorList>
            <consortium name="Lawrence Berkeley National Laboratory"/>
            <person name="Harder C.B."/>
            <person name="Miyauchi S."/>
            <person name="Viragh M."/>
            <person name="Kuo A."/>
            <person name="Thoen E."/>
            <person name="Andreopoulos B."/>
            <person name="Lu D."/>
            <person name="Skrede I."/>
            <person name="Drula E."/>
            <person name="Henrissat B."/>
            <person name="Morin E."/>
            <person name="Kohler A."/>
            <person name="Barry K."/>
            <person name="LaButti K."/>
            <person name="Morin E."/>
            <person name="Salamov A."/>
            <person name="Lipzen A."/>
            <person name="Mereny Z."/>
            <person name="Hegedus B."/>
            <person name="Baldrian P."/>
            <person name="Stursova M."/>
            <person name="Weitz H."/>
            <person name="Taylor A."/>
            <person name="Grigoriev I.V."/>
            <person name="Nagy L.G."/>
            <person name="Martin F."/>
            <person name="Kauserud H."/>
        </authorList>
    </citation>
    <scope>NUCLEOTIDE SEQUENCE</scope>
    <source>
        <strain evidence="2">CBHHK188m</strain>
    </source>
</reference>
<gene>
    <name evidence="2" type="ORF">DFH07DRAFT_777741</name>
</gene>
<dbReference type="AlphaFoldDB" id="A0AAD7N1M7"/>